<reference evidence="1 2" key="1">
    <citation type="submission" date="2020-08" db="EMBL/GenBank/DDBJ databases">
        <title>Genomic Encyclopedia of Type Strains, Phase IV (KMG-IV): sequencing the most valuable type-strain genomes for metagenomic binning, comparative biology and taxonomic classification.</title>
        <authorList>
            <person name="Goeker M."/>
        </authorList>
    </citation>
    <scope>NUCLEOTIDE SEQUENCE [LARGE SCALE GENOMIC DNA]</scope>
    <source>
        <strain evidence="1 2">YC6723</strain>
    </source>
</reference>
<dbReference type="EMBL" id="JACIEV010000001">
    <property type="protein sequence ID" value="MBB4152254.1"/>
    <property type="molecule type" value="Genomic_DNA"/>
</dbReference>
<dbReference type="Proteomes" id="UP000529795">
    <property type="component" value="Unassembled WGS sequence"/>
</dbReference>
<protein>
    <submittedName>
        <fullName evidence="1">Uncharacterized protein</fullName>
    </submittedName>
</protein>
<gene>
    <name evidence="1" type="ORF">GGQ80_000130</name>
</gene>
<sequence length="276" mass="30732">MILLRTTRVDTATLTLARQLEQASGERIAMLVDERQGVVDTHGRDKVSLTHQACSATGLYAPSDFAWRCGDYGFYVARAQFPDEHSYWMIEYDVRITGDAGRFFAAWRARPEVDLVAAHIGPAGGDWWWRATVTSSDAEPRRCFFPVVRLSARAVDALAAKRRQHSRRPLRRALWPNDESFVATAAQAAGLTAADLNDAGLRVYDDETYSYTNVLDGAALADDAPDATPRLYHPVLEGDDLARKLARTQKDHGKPTPLAERAYRKLIARVNGATTW</sequence>
<evidence type="ECO:0000313" key="2">
    <source>
        <dbReference type="Proteomes" id="UP000529795"/>
    </source>
</evidence>
<dbReference type="AlphaFoldDB" id="A0A840F8X5"/>
<accession>A0A840F8X5</accession>
<comment type="caution">
    <text evidence="1">The sequence shown here is derived from an EMBL/GenBank/DDBJ whole genome shotgun (WGS) entry which is preliminary data.</text>
</comment>
<dbReference type="RefSeq" id="WP_183981771.1">
    <property type="nucleotide sequence ID" value="NZ_JACIEV010000001.1"/>
</dbReference>
<proteinExistence type="predicted"/>
<name>A0A840F8X5_9SPHN</name>
<keyword evidence="2" id="KW-1185">Reference proteome</keyword>
<evidence type="ECO:0000313" key="1">
    <source>
        <dbReference type="EMBL" id="MBB4152254.1"/>
    </source>
</evidence>
<organism evidence="1 2">
    <name type="scientific">Sphingomonas jinjuensis</name>
    <dbReference type="NCBI Taxonomy" id="535907"/>
    <lineage>
        <taxon>Bacteria</taxon>
        <taxon>Pseudomonadati</taxon>
        <taxon>Pseudomonadota</taxon>
        <taxon>Alphaproteobacteria</taxon>
        <taxon>Sphingomonadales</taxon>
        <taxon>Sphingomonadaceae</taxon>
        <taxon>Sphingomonas</taxon>
    </lineage>
</organism>